<comment type="caution">
    <text evidence="1">The sequence shown here is derived from an EMBL/GenBank/DDBJ whole genome shotgun (WGS) entry which is preliminary data.</text>
</comment>
<reference evidence="1 2" key="1">
    <citation type="submission" date="2019-05" db="EMBL/GenBank/DDBJ databases">
        <title>Another draft genome of Portunus trituberculatus and its Hox gene families provides insights of decapod evolution.</title>
        <authorList>
            <person name="Jeong J.-H."/>
            <person name="Song I."/>
            <person name="Kim S."/>
            <person name="Choi T."/>
            <person name="Kim D."/>
            <person name="Ryu S."/>
            <person name="Kim W."/>
        </authorList>
    </citation>
    <scope>NUCLEOTIDE SEQUENCE [LARGE SCALE GENOMIC DNA]</scope>
    <source>
        <tissue evidence="1">Muscle</tissue>
    </source>
</reference>
<accession>A0A5B7FMJ2</accession>
<evidence type="ECO:0000313" key="2">
    <source>
        <dbReference type="Proteomes" id="UP000324222"/>
    </source>
</evidence>
<dbReference type="EMBL" id="VSRR010008567">
    <property type="protein sequence ID" value="MPC48940.1"/>
    <property type="molecule type" value="Genomic_DNA"/>
</dbReference>
<proteinExistence type="predicted"/>
<dbReference type="Proteomes" id="UP000324222">
    <property type="component" value="Unassembled WGS sequence"/>
</dbReference>
<keyword evidence="2" id="KW-1185">Reference proteome</keyword>
<gene>
    <name evidence="1" type="ORF">E2C01_042726</name>
</gene>
<protein>
    <submittedName>
        <fullName evidence="1">Uncharacterized protein</fullName>
    </submittedName>
</protein>
<name>A0A5B7FMJ2_PORTR</name>
<dbReference type="AlphaFoldDB" id="A0A5B7FMJ2"/>
<sequence>MSPENFQSLFSLCLCLQCIFLYKKYIFRINLPKSDLVPSQRKQHLGMVLDSVRALVFSSPERFSRSLSVGQSFLEHRAPTVSLWRSLLGHLASLERLVTGSWVHSQSLQWCLKKHRKAASVPPSQ</sequence>
<evidence type="ECO:0000313" key="1">
    <source>
        <dbReference type="EMBL" id="MPC48940.1"/>
    </source>
</evidence>
<organism evidence="1 2">
    <name type="scientific">Portunus trituberculatus</name>
    <name type="common">Swimming crab</name>
    <name type="synonym">Neptunus trituberculatus</name>
    <dbReference type="NCBI Taxonomy" id="210409"/>
    <lineage>
        <taxon>Eukaryota</taxon>
        <taxon>Metazoa</taxon>
        <taxon>Ecdysozoa</taxon>
        <taxon>Arthropoda</taxon>
        <taxon>Crustacea</taxon>
        <taxon>Multicrustacea</taxon>
        <taxon>Malacostraca</taxon>
        <taxon>Eumalacostraca</taxon>
        <taxon>Eucarida</taxon>
        <taxon>Decapoda</taxon>
        <taxon>Pleocyemata</taxon>
        <taxon>Brachyura</taxon>
        <taxon>Eubrachyura</taxon>
        <taxon>Portunoidea</taxon>
        <taxon>Portunidae</taxon>
        <taxon>Portuninae</taxon>
        <taxon>Portunus</taxon>
    </lineage>
</organism>